<dbReference type="Gene3D" id="3.90.1840.10">
    <property type="entry name" value="Major capsid protein"/>
    <property type="match status" value="2"/>
</dbReference>
<dbReference type="EMBL" id="KY207361">
    <property type="protein sequence ID" value="ATO91006.1"/>
    <property type="molecule type" value="Genomic_RNA"/>
</dbReference>
<name>A0A2D1PCS7_9VIRU</name>
<accession>A0A2D1PCS7</accession>
<reference evidence="1" key="1">
    <citation type="submission" date="2016-11" db="EMBL/GenBank/DDBJ databases">
        <title>Molecular characterization of novel totivirus-like double-stranded RNAs from Puccinia striiformis f. sp. tritici, the causal agent of wheat stripe rust.</title>
        <authorList>
            <person name="Zheng L."/>
        </authorList>
    </citation>
    <scope>NUCLEOTIDE SEQUENCE</scope>
    <source>
        <strain evidence="1">CYR32</strain>
    </source>
</reference>
<organism evidence="1">
    <name type="scientific">Puccinia striiformis totivirus 1</name>
    <dbReference type="NCBI Taxonomy" id="2045189"/>
    <lineage>
        <taxon>Viruses</taxon>
        <taxon>Riboviria</taxon>
        <taxon>Orthornavirae</taxon>
        <taxon>Duplornaviricota</taxon>
        <taxon>Chrymotiviricetes</taxon>
        <taxon>Ghabrivirales</taxon>
        <taxon>Totiviridae</taxon>
    </lineage>
</organism>
<sequence>MDYLSDILNTKVKFSSFGDGLIMLKTRLYLGITHAARTGLASYDIQKDKRDAVRVDTLSTLGGSQNHEIAKILGEPYVPRRATECQSVGTIYGMKQNWNMGFTKQSITGMNKFYLDEEGRPNSQAILKRLREVAPDVELKEQRLNKLFNVTFASDFYDNATTLLVMLMKEMNLAKMYKMNKRHEYIFKLTPAQAIEIIDDDDEKMVDNLVRLLNNHNEGAGTTSADRQHFSSLQAIRQWVARLPPKITKGPNNLEINNPDYLEARLDLKYLVWHMYKYEDGHNESGNHFGDHFDFNHNRYIVPLFRFTMDGEDDAIISSLPQYMPMNDADINNYSKSKGYLNLTGVSGKEFVYLNYLLNSPKRQTPFLIDQEINLGLKLGDIHGYQCPDEHVGEFEVDDRFIASLTAKLINIHRWHEDALSAHRALRYWVAQPATETMESHWWTHTSRTLVLPRLGLRRALFGFLLEGEGVSLTHDGHKAYRQIMLNNDALFIESLFANTCWYWGEYLLIHNAPNMSTILERLHMDTDNILTPKDRADALFSALIGRAVPTSQYDEQVTYIRGGLAEQRSKFIPFGKIQLDAEADYTYVLDQNRTRYNLNTLVAPSCVALIAGLNGQLLQNTPYASVFSINAAVKKVYAGRRKYGFNYNDLWAVGVVNRWQGHDTKYFHPKRTGVHKIYAANSVSLAMPPVTPASLEEASSYTLDRFTIREKTFGTGYDMLITCDTTFCWNRISVVTQVSPEWEADHSGTEDVETLMMKYYKTSTYENKTYKTHLLTDYDYKLADFQVNRTVLAVPLPSQQGLLQLPEQTEIPDPDSGQPDPVA</sequence>
<evidence type="ECO:0000313" key="1">
    <source>
        <dbReference type="EMBL" id="ATO91006.1"/>
    </source>
</evidence>
<proteinExistence type="predicted"/>
<dbReference type="SUPFAM" id="SSF82856">
    <property type="entry name" value="L-A virus major coat protein"/>
    <property type="match status" value="1"/>
</dbReference>
<protein>
    <submittedName>
        <fullName evidence="1">Putative capsid protein</fullName>
    </submittedName>
</protein>
<gene>
    <name evidence="1" type="primary">CP</name>
</gene>
<dbReference type="InterPro" id="IPR036332">
    <property type="entry name" value="Major_coat_LA-virus_sf"/>
</dbReference>